<protein>
    <submittedName>
        <fullName evidence="1">Uncharacterized protein</fullName>
    </submittedName>
</protein>
<dbReference type="EMBL" id="JARPOI010000009">
    <property type="protein sequence ID" value="KAJ9172393.1"/>
    <property type="molecule type" value="Genomic_DNA"/>
</dbReference>
<dbReference type="InterPro" id="IPR040381">
    <property type="entry name" value="At4g14450-like"/>
</dbReference>
<reference evidence="1" key="1">
    <citation type="journal article" date="2023" name="Plant Biotechnol. J.">
        <title>Chromosome-level wild Hevea brasiliensis genome provides new tools for genomic-assisted breeding and valuable loci to elevate rubber yield.</title>
        <authorList>
            <person name="Cheng H."/>
            <person name="Song X."/>
            <person name="Hu Y."/>
            <person name="Wu T."/>
            <person name="Yang Q."/>
            <person name="An Z."/>
            <person name="Feng S."/>
            <person name="Deng Z."/>
            <person name="Wu W."/>
            <person name="Zeng X."/>
            <person name="Tu M."/>
            <person name="Wang X."/>
            <person name="Huang H."/>
        </authorList>
    </citation>
    <scope>NUCLEOTIDE SEQUENCE</scope>
    <source>
        <strain evidence="1">MT/VB/25A 57/8</strain>
    </source>
</reference>
<dbReference type="Proteomes" id="UP001174677">
    <property type="component" value="Chromosome 9"/>
</dbReference>
<dbReference type="PANTHER" id="PTHR33912">
    <property type="entry name" value="OS01G0939400 PROTEIN"/>
    <property type="match status" value="1"/>
</dbReference>
<accession>A0ABQ9LYG8</accession>
<keyword evidence="2" id="KW-1185">Reference proteome</keyword>
<organism evidence="1 2">
    <name type="scientific">Hevea brasiliensis</name>
    <name type="common">Para rubber tree</name>
    <name type="synonym">Siphonia brasiliensis</name>
    <dbReference type="NCBI Taxonomy" id="3981"/>
    <lineage>
        <taxon>Eukaryota</taxon>
        <taxon>Viridiplantae</taxon>
        <taxon>Streptophyta</taxon>
        <taxon>Embryophyta</taxon>
        <taxon>Tracheophyta</taxon>
        <taxon>Spermatophyta</taxon>
        <taxon>Magnoliopsida</taxon>
        <taxon>eudicotyledons</taxon>
        <taxon>Gunneridae</taxon>
        <taxon>Pentapetalae</taxon>
        <taxon>rosids</taxon>
        <taxon>fabids</taxon>
        <taxon>Malpighiales</taxon>
        <taxon>Euphorbiaceae</taxon>
        <taxon>Crotonoideae</taxon>
        <taxon>Micrandreae</taxon>
        <taxon>Hevea</taxon>
    </lineage>
</organism>
<gene>
    <name evidence="1" type="ORF">P3X46_015636</name>
</gene>
<sequence>MEENDDNIFQRQAQVVAKTKTKVGKPPTRLQKKAPASLQVTNCGNTNHLVPSKEASSPLTPIPLLSPLILSPPPSPQQAEEFRFPIVSGEIDKGKEDKKGACYAPGGWQHPAAAATGGYVEPSSLFTFFQSKCVLVNHAE</sequence>
<proteinExistence type="predicted"/>
<evidence type="ECO:0000313" key="2">
    <source>
        <dbReference type="Proteomes" id="UP001174677"/>
    </source>
</evidence>
<evidence type="ECO:0000313" key="1">
    <source>
        <dbReference type="EMBL" id="KAJ9172393.1"/>
    </source>
</evidence>
<name>A0ABQ9LYG8_HEVBR</name>
<dbReference type="PANTHER" id="PTHR33912:SF5">
    <property type="entry name" value="F22G5.17"/>
    <property type="match status" value="1"/>
</dbReference>
<comment type="caution">
    <text evidence="1">The sequence shown here is derived from an EMBL/GenBank/DDBJ whole genome shotgun (WGS) entry which is preliminary data.</text>
</comment>